<dbReference type="AlphaFoldDB" id="A0AAD5K9P1"/>
<evidence type="ECO:0000256" key="1">
    <source>
        <dbReference type="SAM" id="MobiDB-lite"/>
    </source>
</evidence>
<sequence length="441" mass="48945">MEREANRAYFGIFDGLAEQLHQRIETVNLNDFPRILSALKGYGGYFRRFKIPSIIRDLVDEKTGEPKPNTDAYDLTVEQRVMLAFLDADVECLEILRDDGPDEYHEGSTGSIAIIEPHDTKPFWESERYDIIIGHIGDTRILLCDATTGHVVTLTTGDHHPSNPNEQDRLRKYAGFVTTDSWGDDRILGMLATSRAFGDAKLKRYGVSSEPDIVLVTDGLTSVMSDQEIVDIVKKGTDPTMSARKLVDIADQYGSEDNCTAMVVRLKDWGTRMHDLTHDLREYRLSNSTMNDAFAASQSLEQELLGKGYNVSSLGPSLAAELHSATNTPDTMTTTSSTTATSTPERLPPNAAMASPLLPWSPTTAASSSWMRGSRRSSYSGNNGTQDTNSSNGGGHDSMMFDDEVVDPFEYLKRQLEDLNSAVWETKTLHKRMLNTLLAQE</sequence>
<feature type="domain" description="PPM-type phosphatase" evidence="2">
    <location>
        <begin position="1"/>
        <end position="266"/>
    </location>
</feature>
<reference evidence="3" key="1">
    <citation type="journal article" date="2022" name="IScience">
        <title>Evolution of zygomycete secretomes and the origins of terrestrial fungal ecologies.</title>
        <authorList>
            <person name="Chang Y."/>
            <person name="Wang Y."/>
            <person name="Mondo S."/>
            <person name="Ahrendt S."/>
            <person name="Andreopoulos W."/>
            <person name="Barry K."/>
            <person name="Beard J."/>
            <person name="Benny G.L."/>
            <person name="Blankenship S."/>
            <person name="Bonito G."/>
            <person name="Cuomo C."/>
            <person name="Desiro A."/>
            <person name="Gervers K.A."/>
            <person name="Hundley H."/>
            <person name="Kuo A."/>
            <person name="LaButti K."/>
            <person name="Lang B.F."/>
            <person name="Lipzen A."/>
            <person name="O'Donnell K."/>
            <person name="Pangilinan J."/>
            <person name="Reynolds N."/>
            <person name="Sandor L."/>
            <person name="Smith M.E."/>
            <person name="Tsang A."/>
            <person name="Grigoriev I.V."/>
            <person name="Stajich J.E."/>
            <person name="Spatafora J.W."/>
        </authorList>
    </citation>
    <scope>NUCLEOTIDE SEQUENCE</scope>
    <source>
        <strain evidence="3">RSA 2281</strain>
    </source>
</reference>
<accession>A0AAD5K9P1</accession>
<dbReference type="Pfam" id="PF00481">
    <property type="entry name" value="PP2C"/>
    <property type="match status" value="1"/>
</dbReference>
<dbReference type="InterPro" id="IPR015655">
    <property type="entry name" value="PP2C"/>
</dbReference>
<evidence type="ECO:0000259" key="2">
    <source>
        <dbReference type="PROSITE" id="PS51746"/>
    </source>
</evidence>
<name>A0AAD5K9P1_9FUNG</name>
<feature type="non-terminal residue" evidence="3">
    <location>
        <position position="441"/>
    </location>
</feature>
<dbReference type="SUPFAM" id="SSF81606">
    <property type="entry name" value="PP2C-like"/>
    <property type="match status" value="1"/>
</dbReference>
<evidence type="ECO:0000313" key="3">
    <source>
        <dbReference type="EMBL" id="KAI9275762.1"/>
    </source>
</evidence>
<feature type="compositionally biased region" description="Polar residues" evidence="1">
    <location>
        <begin position="381"/>
        <end position="391"/>
    </location>
</feature>
<keyword evidence="4" id="KW-1185">Reference proteome</keyword>
<dbReference type="InterPro" id="IPR036457">
    <property type="entry name" value="PPM-type-like_dom_sf"/>
</dbReference>
<evidence type="ECO:0000313" key="4">
    <source>
        <dbReference type="Proteomes" id="UP001209540"/>
    </source>
</evidence>
<comment type="caution">
    <text evidence="3">The sequence shown here is derived from an EMBL/GenBank/DDBJ whole genome shotgun (WGS) entry which is preliminary data.</text>
</comment>
<dbReference type="Proteomes" id="UP001209540">
    <property type="component" value="Unassembled WGS sequence"/>
</dbReference>
<gene>
    <name evidence="3" type="ORF">BDA99DRAFT_415097</name>
</gene>
<reference evidence="3" key="2">
    <citation type="submission" date="2023-02" db="EMBL/GenBank/DDBJ databases">
        <authorList>
            <consortium name="DOE Joint Genome Institute"/>
            <person name="Mondo S.J."/>
            <person name="Chang Y."/>
            <person name="Wang Y."/>
            <person name="Ahrendt S."/>
            <person name="Andreopoulos W."/>
            <person name="Barry K."/>
            <person name="Beard J."/>
            <person name="Benny G.L."/>
            <person name="Blankenship S."/>
            <person name="Bonito G."/>
            <person name="Cuomo C."/>
            <person name="Desiro A."/>
            <person name="Gervers K.A."/>
            <person name="Hundley H."/>
            <person name="Kuo A."/>
            <person name="LaButti K."/>
            <person name="Lang B.F."/>
            <person name="Lipzen A."/>
            <person name="O'Donnell K."/>
            <person name="Pangilinan J."/>
            <person name="Reynolds N."/>
            <person name="Sandor L."/>
            <person name="Smith M.W."/>
            <person name="Tsang A."/>
            <person name="Grigoriev I.V."/>
            <person name="Stajich J.E."/>
            <person name="Spatafora J.W."/>
        </authorList>
    </citation>
    <scope>NUCLEOTIDE SEQUENCE</scope>
    <source>
        <strain evidence="3">RSA 2281</strain>
    </source>
</reference>
<dbReference type="Gene3D" id="3.60.40.10">
    <property type="entry name" value="PPM-type phosphatase domain"/>
    <property type="match status" value="1"/>
</dbReference>
<protein>
    <submittedName>
        <fullName evidence="3">Phosphatase 2C-like domain-containing protein</fullName>
    </submittedName>
</protein>
<proteinExistence type="predicted"/>
<dbReference type="GO" id="GO:0004722">
    <property type="term" value="F:protein serine/threonine phosphatase activity"/>
    <property type="evidence" value="ECO:0007669"/>
    <property type="project" value="InterPro"/>
</dbReference>
<dbReference type="PROSITE" id="PS51746">
    <property type="entry name" value="PPM_2"/>
    <property type="match status" value="1"/>
</dbReference>
<feature type="compositionally biased region" description="Low complexity" evidence="1">
    <location>
        <begin position="367"/>
        <end position="380"/>
    </location>
</feature>
<dbReference type="CDD" id="cd00143">
    <property type="entry name" value="PP2Cc"/>
    <property type="match status" value="1"/>
</dbReference>
<feature type="compositionally biased region" description="Low complexity" evidence="1">
    <location>
        <begin position="325"/>
        <end position="343"/>
    </location>
</feature>
<dbReference type="InterPro" id="IPR001932">
    <property type="entry name" value="PPM-type_phosphatase-like_dom"/>
</dbReference>
<organism evidence="3 4">
    <name type="scientific">Phascolomyces articulosus</name>
    <dbReference type="NCBI Taxonomy" id="60185"/>
    <lineage>
        <taxon>Eukaryota</taxon>
        <taxon>Fungi</taxon>
        <taxon>Fungi incertae sedis</taxon>
        <taxon>Mucoromycota</taxon>
        <taxon>Mucoromycotina</taxon>
        <taxon>Mucoromycetes</taxon>
        <taxon>Mucorales</taxon>
        <taxon>Lichtheimiaceae</taxon>
        <taxon>Phascolomyces</taxon>
    </lineage>
</organism>
<dbReference type="EMBL" id="JAIXMP010000003">
    <property type="protein sequence ID" value="KAI9275762.1"/>
    <property type="molecule type" value="Genomic_DNA"/>
</dbReference>
<dbReference type="SMART" id="SM00332">
    <property type="entry name" value="PP2Cc"/>
    <property type="match status" value="1"/>
</dbReference>
<feature type="region of interest" description="Disordered" evidence="1">
    <location>
        <begin position="325"/>
        <end position="401"/>
    </location>
</feature>
<dbReference type="PANTHER" id="PTHR47992">
    <property type="entry name" value="PROTEIN PHOSPHATASE"/>
    <property type="match status" value="1"/>
</dbReference>